<name>A0AAW1Q0E3_9CHLO</name>
<feature type="compositionally biased region" description="Low complexity" evidence="1">
    <location>
        <begin position="39"/>
        <end position="49"/>
    </location>
</feature>
<sequence length="132" mass="13396">MGACLGKPPQTKPAYGYSQQAYQNGKPVNGYPGTATGVPQGQYQGYPPQGYGGQPGYPPQGYGQQPGYGYGQQPYYGGNPQQQGSRFGGGGGRMGGGGMGMGMLGGAGLGLAGGMLIVTRRSFGLFQAQTCP</sequence>
<reference evidence="2 3" key="1">
    <citation type="journal article" date="2024" name="Nat. Commun.">
        <title>Phylogenomics reveals the evolutionary origins of lichenization in chlorophyte algae.</title>
        <authorList>
            <person name="Puginier C."/>
            <person name="Libourel C."/>
            <person name="Otte J."/>
            <person name="Skaloud P."/>
            <person name="Haon M."/>
            <person name="Grisel S."/>
            <person name="Petersen M."/>
            <person name="Berrin J.G."/>
            <person name="Delaux P.M."/>
            <person name="Dal Grande F."/>
            <person name="Keller J."/>
        </authorList>
    </citation>
    <scope>NUCLEOTIDE SEQUENCE [LARGE SCALE GENOMIC DNA]</scope>
    <source>
        <strain evidence="2 3">SAG 2043</strain>
    </source>
</reference>
<protein>
    <submittedName>
        <fullName evidence="2">Uncharacterized protein</fullName>
    </submittedName>
</protein>
<dbReference type="EMBL" id="JALJOR010000007">
    <property type="protein sequence ID" value="KAK9814517.1"/>
    <property type="molecule type" value="Genomic_DNA"/>
</dbReference>
<keyword evidence="3" id="KW-1185">Reference proteome</keyword>
<dbReference type="Proteomes" id="UP001489004">
    <property type="component" value="Unassembled WGS sequence"/>
</dbReference>
<gene>
    <name evidence="2" type="ORF">WJX72_007230</name>
</gene>
<dbReference type="AlphaFoldDB" id="A0AAW1Q0E3"/>
<comment type="caution">
    <text evidence="2">The sequence shown here is derived from an EMBL/GenBank/DDBJ whole genome shotgun (WGS) entry which is preliminary data.</text>
</comment>
<organism evidence="2 3">
    <name type="scientific">[Myrmecia] bisecta</name>
    <dbReference type="NCBI Taxonomy" id="41462"/>
    <lineage>
        <taxon>Eukaryota</taxon>
        <taxon>Viridiplantae</taxon>
        <taxon>Chlorophyta</taxon>
        <taxon>core chlorophytes</taxon>
        <taxon>Trebouxiophyceae</taxon>
        <taxon>Trebouxiales</taxon>
        <taxon>Trebouxiaceae</taxon>
        <taxon>Myrmecia</taxon>
    </lineage>
</organism>
<proteinExistence type="predicted"/>
<feature type="region of interest" description="Disordered" evidence="1">
    <location>
        <begin position="1"/>
        <end position="93"/>
    </location>
</feature>
<evidence type="ECO:0000256" key="1">
    <source>
        <dbReference type="SAM" id="MobiDB-lite"/>
    </source>
</evidence>
<evidence type="ECO:0000313" key="2">
    <source>
        <dbReference type="EMBL" id="KAK9814517.1"/>
    </source>
</evidence>
<feature type="compositionally biased region" description="Low complexity" evidence="1">
    <location>
        <begin position="71"/>
        <end position="84"/>
    </location>
</feature>
<evidence type="ECO:0000313" key="3">
    <source>
        <dbReference type="Proteomes" id="UP001489004"/>
    </source>
</evidence>
<accession>A0AAW1Q0E3</accession>